<gene>
    <name evidence="1" type="ORF">HNR26_002778</name>
</gene>
<sequence>MVVDDPDIAWSSIIPGKADAPLVVDPDTVLPEPITLQSFQPISRRYAQVSQLASTVHQAKLPECHSLYIRRKLSASLAGPDALGFGICETLDHG</sequence>
<dbReference type="Proteomes" id="UP000550895">
    <property type="component" value="Unassembled WGS sequence"/>
</dbReference>
<organism evidence="1 2">
    <name type="scientific">Rhizobium rosettiformans</name>
    <dbReference type="NCBI Taxonomy" id="1368430"/>
    <lineage>
        <taxon>Bacteria</taxon>
        <taxon>Pseudomonadati</taxon>
        <taxon>Pseudomonadota</taxon>
        <taxon>Alphaproteobacteria</taxon>
        <taxon>Hyphomicrobiales</taxon>
        <taxon>Rhizobiaceae</taxon>
        <taxon>Rhizobium/Agrobacterium group</taxon>
        <taxon>Rhizobium</taxon>
    </lineage>
</organism>
<reference evidence="1 2" key="1">
    <citation type="submission" date="2020-08" db="EMBL/GenBank/DDBJ databases">
        <title>Genomic Encyclopedia of Type Strains, Phase IV (KMG-IV): sequencing the most valuable type-strain genomes for metagenomic binning, comparative biology and taxonomic classification.</title>
        <authorList>
            <person name="Goeker M."/>
        </authorList>
    </citation>
    <scope>NUCLEOTIDE SEQUENCE [LARGE SCALE GENOMIC DNA]</scope>
    <source>
        <strain evidence="1 2">DSM 26376</strain>
    </source>
</reference>
<proteinExistence type="predicted"/>
<comment type="caution">
    <text evidence="1">The sequence shown here is derived from an EMBL/GenBank/DDBJ whole genome shotgun (WGS) entry which is preliminary data.</text>
</comment>
<protein>
    <submittedName>
        <fullName evidence="1">Uncharacterized protein</fullName>
    </submittedName>
</protein>
<dbReference type="EMBL" id="JACHGA010000006">
    <property type="protein sequence ID" value="MBB5276700.1"/>
    <property type="molecule type" value="Genomic_DNA"/>
</dbReference>
<dbReference type="AlphaFoldDB" id="A0A7W8MDR2"/>
<name>A0A7W8MDR2_9HYPH</name>
<accession>A0A7W8MDR2</accession>
<evidence type="ECO:0000313" key="2">
    <source>
        <dbReference type="Proteomes" id="UP000550895"/>
    </source>
</evidence>
<evidence type="ECO:0000313" key="1">
    <source>
        <dbReference type="EMBL" id="MBB5276700.1"/>
    </source>
</evidence>
<keyword evidence="2" id="KW-1185">Reference proteome</keyword>